<dbReference type="Proteomes" id="UP000799438">
    <property type="component" value="Unassembled WGS sequence"/>
</dbReference>
<dbReference type="RefSeq" id="XP_033401651.1">
    <property type="nucleotide sequence ID" value="XM_033545961.1"/>
</dbReference>
<sequence>MVPHDGGDIIGSRRATPGVEMVGSRHATPANDEGDIIGRRFNDRGFNEAAVLRSRWAASSTRLPTSKLTPSYPPIDAANPSAADKPPSQPPATLRGLNLQRIKRLIDRLSWKSLLLRGSQQIALNSPDATSTAAAPTTMFKLDFFEYYVLLERVIVLLLAFFDIHIPRGSAFGGPTGSWGHRYHANVLEKLDNEGNPLHEILGKDPVRGFLWTAKDFRNKWKDADEKDGLATWENQRDDVVKLHVEQMVTEILAALEKAYKIADEKGGSGKAPEVPAPQTAAAADLADESADMDMEDAPWEAVGDAMEWEVF</sequence>
<evidence type="ECO:0000313" key="3">
    <source>
        <dbReference type="Proteomes" id="UP000799438"/>
    </source>
</evidence>
<name>A0A6A6BP73_9PEZI</name>
<protein>
    <submittedName>
        <fullName evidence="2">Uncharacterized protein</fullName>
    </submittedName>
</protein>
<dbReference type="AlphaFoldDB" id="A0A6A6BP73"/>
<dbReference type="OrthoDB" id="3858188at2759"/>
<proteinExistence type="predicted"/>
<keyword evidence="3" id="KW-1185">Reference proteome</keyword>
<dbReference type="EMBL" id="ML995476">
    <property type="protein sequence ID" value="KAF2145939.1"/>
    <property type="molecule type" value="Genomic_DNA"/>
</dbReference>
<feature type="region of interest" description="Disordered" evidence="1">
    <location>
        <begin position="266"/>
        <end position="293"/>
    </location>
</feature>
<accession>A0A6A6BP73</accession>
<feature type="compositionally biased region" description="Low complexity" evidence="1">
    <location>
        <begin position="272"/>
        <end position="285"/>
    </location>
</feature>
<feature type="region of interest" description="Disordered" evidence="1">
    <location>
        <begin position="63"/>
        <end position="94"/>
    </location>
</feature>
<dbReference type="GeneID" id="54303467"/>
<organism evidence="2 3">
    <name type="scientific">Aplosporella prunicola CBS 121167</name>
    <dbReference type="NCBI Taxonomy" id="1176127"/>
    <lineage>
        <taxon>Eukaryota</taxon>
        <taxon>Fungi</taxon>
        <taxon>Dikarya</taxon>
        <taxon>Ascomycota</taxon>
        <taxon>Pezizomycotina</taxon>
        <taxon>Dothideomycetes</taxon>
        <taxon>Dothideomycetes incertae sedis</taxon>
        <taxon>Botryosphaeriales</taxon>
        <taxon>Aplosporellaceae</taxon>
        <taxon>Aplosporella</taxon>
    </lineage>
</organism>
<gene>
    <name evidence="2" type="ORF">K452DRAFT_355438</name>
</gene>
<evidence type="ECO:0000256" key="1">
    <source>
        <dbReference type="SAM" id="MobiDB-lite"/>
    </source>
</evidence>
<evidence type="ECO:0000313" key="2">
    <source>
        <dbReference type="EMBL" id="KAF2145939.1"/>
    </source>
</evidence>
<reference evidence="2" key="1">
    <citation type="journal article" date="2020" name="Stud. Mycol.">
        <title>101 Dothideomycetes genomes: a test case for predicting lifestyles and emergence of pathogens.</title>
        <authorList>
            <person name="Haridas S."/>
            <person name="Albert R."/>
            <person name="Binder M."/>
            <person name="Bloem J."/>
            <person name="Labutti K."/>
            <person name="Salamov A."/>
            <person name="Andreopoulos B."/>
            <person name="Baker S."/>
            <person name="Barry K."/>
            <person name="Bills G."/>
            <person name="Bluhm B."/>
            <person name="Cannon C."/>
            <person name="Castanera R."/>
            <person name="Culley D."/>
            <person name="Daum C."/>
            <person name="Ezra D."/>
            <person name="Gonzalez J."/>
            <person name="Henrissat B."/>
            <person name="Kuo A."/>
            <person name="Liang C."/>
            <person name="Lipzen A."/>
            <person name="Lutzoni F."/>
            <person name="Magnuson J."/>
            <person name="Mondo S."/>
            <person name="Nolan M."/>
            <person name="Ohm R."/>
            <person name="Pangilinan J."/>
            <person name="Park H.-J."/>
            <person name="Ramirez L."/>
            <person name="Alfaro M."/>
            <person name="Sun H."/>
            <person name="Tritt A."/>
            <person name="Yoshinaga Y."/>
            <person name="Zwiers L.-H."/>
            <person name="Turgeon B."/>
            <person name="Goodwin S."/>
            <person name="Spatafora J."/>
            <person name="Crous P."/>
            <person name="Grigoriev I."/>
        </authorList>
    </citation>
    <scope>NUCLEOTIDE SEQUENCE</scope>
    <source>
        <strain evidence="2">CBS 121167</strain>
    </source>
</reference>
<feature type="region of interest" description="Disordered" evidence="1">
    <location>
        <begin position="1"/>
        <end position="36"/>
    </location>
</feature>